<protein>
    <submittedName>
        <fullName evidence="2">Uncharacterized protein</fullName>
    </submittedName>
</protein>
<feature type="transmembrane region" description="Helical" evidence="1">
    <location>
        <begin position="37"/>
        <end position="59"/>
    </location>
</feature>
<reference evidence="3" key="1">
    <citation type="journal article" date="2019" name="Int. J. Syst. Evol. Microbiol.">
        <title>The Global Catalogue of Microorganisms (GCM) 10K type strain sequencing project: providing services to taxonomists for standard genome sequencing and annotation.</title>
        <authorList>
            <consortium name="The Broad Institute Genomics Platform"/>
            <consortium name="The Broad Institute Genome Sequencing Center for Infectious Disease"/>
            <person name="Wu L."/>
            <person name="Ma J."/>
        </authorList>
    </citation>
    <scope>NUCLEOTIDE SEQUENCE [LARGE SCALE GENOMIC DNA]</scope>
    <source>
        <strain evidence="3">KCTC 13128</strain>
    </source>
</reference>
<feature type="transmembrane region" description="Helical" evidence="1">
    <location>
        <begin position="7"/>
        <end position="31"/>
    </location>
</feature>
<keyword evidence="1" id="KW-0472">Membrane</keyword>
<keyword evidence="1" id="KW-1133">Transmembrane helix</keyword>
<dbReference type="EMBL" id="JBHRSA010000025">
    <property type="protein sequence ID" value="MFC3039775.1"/>
    <property type="molecule type" value="Genomic_DNA"/>
</dbReference>
<organism evidence="2 3">
    <name type="scientific">Virgibacillus xinjiangensis</name>
    <dbReference type="NCBI Taxonomy" id="393090"/>
    <lineage>
        <taxon>Bacteria</taxon>
        <taxon>Bacillati</taxon>
        <taxon>Bacillota</taxon>
        <taxon>Bacilli</taxon>
        <taxon>Bacillales</taxon>
        <taxon>Bacillaceae</taxon>
        <taxon>Virgibacillus</taxon>
    </lineage>
</organism>
<evidence type="ECO:0000256" key="1">
    <source>
        <dbReference type="SAM" id="Phobius"/>
    </source>
</evidence>
<sequence>MNLIKKISFYIGNAVIGVFTFYAYLYFWVMFSWGDAFLINFHAAVISLFLCAVVFITFNHSLLRNEPDANNYWWIGLSVLLGTIMTILLVLAFL</sequence>
<name>A0ABV7CUE4_9BACI</name>
<proteinExistence type="predicted"/>
<dbReference type="Proteomes" id="UP001595279">
    <property type="component" value="Unassembled WGS sequence"/>
</dbReference>
<keyword evidence="3" id="KW-1185">Reference proteome</keyword>
<comment type="caution">
    <text evidence="2">The sequence shown here is derived from an EMBL/GenBank/DDBJ whole genome shotgun (WGS) entry which is preliminary data.</text>
</comment>
<feature type="transmembrane region" description="Helical" evidence="1">
    <location>
        <begin position="71"/>
        <end position="93"/>
    </location>
</feature>
<dbReference type="RefSeq" id="WP_390269877.1">
    <property type="nucleotide sequence ID" value="NZ_JBHRSA010000025.1"/>
</dbReference>
<evidence type="ECO:0000313" key="2">
    <source>
        <dbReference type="EMBL" id="MFC3039775.1"/>
    </source>
</evidence>
<evidence type="ECO:0000313" key="3">
    <source>
        <dbReference type="Proteomes" id="UP001595279"/>
    </source>
</evidence>
<gene>
    <name evidence="2" type="ORF">ACFOGI_05885</name>
</gene>
<keyword evidence="1" id="KW-0812">Transmembrane</keyword>
<accession>A0ABV7CUE4</accession>